<protein>
    <submittedName>
        <fullName evidence="2">Uncharacterized protein</fullName>
    </submittedName>
</protein>
<dbReference type="SUPFAM" id="SSF54913">
    <property type="entry name" value="GlnB-like"/>
    <property type="match status" value="1"/>
</dbReference>
<comment type="caution">
    <text evidence="2">The sequence shown here is derived from an EMBL/GenBank/DDBJ whole genome shotgun (WGS) entry which is preliminary data.</text>
</comment>
<dbReference type="InterPro" id="IPR015867">
    <property type="entry name" value="N-reg_PII/ATP_PRibTrfase_C"/>
</dbReference>
<evidence type="ECO:0000313" key="3">
    <source>
        <dbReference type="Proteomes" id="UP000239590"/>
    </source>
</evidence>
<dbReference type="Proteomes" id="UP000239590">
    <property type="component" value="Unassembled WGS sequence"/>
</dbReference>
<name>A0A2S7IJ12_9BACT</name>
<organism evidence="2 3">
    <name type="scientific">Siphonobacter curvatus</name>
    <dbReference type="NCBI Taxonomy" id="2094562"/>
    <lineage>
        <taxon>Bacteria</taxon>
        <taxon>Pseudomonadati</taxon>
        <taxon>Bacteroidota</taxon>
        <taxon>Cytophagia</taxon>
        <taxon>Cytophagales</taxon>
        <taxon>Cytophagaceae</taxon>
        <taxon>Siphonobacter</taxon>
    </lineage>
</organism>
<proteinExistence type="inferred from homology"/>
<dbReference type="InterPro" id="IPR011322">
    <property type="entry name" value="N-reg_PII-like_a/b"/>
</dbReference>
<keyword evidence="3" id="KW-1185">Reference proteome</keyword>
<dbReference type="OrthoDB" id="9795599at2"/>
<reference evidence="3" key="1">
    <citation type="submission" date="2018-02" db="EMBL/GenBank/DDBJ databases">
        <title>Genome sequencing of Solimonas sp. HR-BB.</title>
        <authorList>
            <person name="Lee Y."/>
            <person name="Jeon C.O."/>
        </authorList>
    </citation>
    <scope>NUCLEOTIDE SEQUENCE [LARGE SCALE GENOMIC DNA]</scope>
    <source>
        <strain evidence="3">HR-U</strain>
    </source>
</reference>
<evidence type="ECO:0000256" key="1">
    <source>
        <dbReference type="ARBA" id="ARBA00010554"/>
    </source>
</evidence>
<evidence type="ECO:0000313" key="2">
    <source>
        <dbReference type="EMBL" id="PQA56266.1"/>
    </source>
</evidence>
<dbReference type="Gene3D" id="3.30.70.120">
    <property type="match status" value="1"/>
</dbReference>
<dbReference type="RefSeq" id="WP_104714802.1">
    <property type="nucleotide sequence ID" value="NZ_PTRA01000003.1"/>
</dbReference>
<dbReference type="EMBL" id="PTRA01000003">
    <property type="protein sequence ID" value="PQA56266.1"/>
    <property type="molecule type" value="Genomic_DNA"/>
</dbReference>
<comment type="similarity">
    <text evidence="1">Belongs to the UPF0166 family.</text>
</comment>
<gene>
    <name evidence="2" type="ORF">C5O19_18140</name>
</gene>
<accession>A0A2S7IJ12</accession>
<dbReference type="AlphaFoldDB" id="A0A2S7IJ12"/>
<sequence length="100" mass="11578">MLLQAQIILNKDEMDDHGHPLYLTILQWMVQQQMPNARVLEGISGIGQHRILRPGALFSFDEPPILILFEAEAEQVRYALREIRQFSPTALMLAYEVELF</sequence>
<dbReference type="InterPro" id="IPR003793">
    <property type="entry name" value="UPF0166"/>
</dbReference>
<dbReference type="Pfam" id="PF02641">
    <property type="entry name" value="DUF190"/>
    <property type="match status" value="1"/>
</dbReference>